<proteinExistence type="predicted"/>
<dbReference type="Proteomes" id="UP000485058">
    <property type="component" value="Unassembled WGS sequence"/>
</dbReference>
<dbReference type="AlphaFoldDB" id="A0A699YW86"/>
<dbReference type="PANTHER" id="PTHR31876:SF26">
    <property type="entry name" value="PROTEIN LIKE COV 2"/>
    <property type="match status" value="1"/>
</dbReference>
<feature type="transmembrane region" description="Helical" evidence="1">
    <location>
        <begin position="6"/>
        <end position="27"/>
    </location>
</feature>
<protein>
    <submittedName>
        <fullName evidence="2">Uncharacterized protein</fullName>
    </submittedName>
</protein>
<evidence type="ECO:0000313" key="2">
    <source>
        <dbReference type="EMBL" id="GFH14463.1"/>
    </source>
</evidence>
<dbReference type="Pfam" id="PF04367">
    <property type="entry name" value="DUF502"/>
    <property type="match status" value="1"/>
</dbReference>
<keyword evidence="3" id="KW-1185">Reference proteome</keyword>
<feature type="transmembrane region" description="Helical" evidence="1">
    <location>
        <begin position="39"/>
        <end position="62"/>
    </location>
</feature>
<name>A0A699YW86_HAELA</name>
<dbReference type="EMBL" id="BLLF01000729">
    <property type="protein sequence ID" value="GFH14463.1"/>
    <property type="molecule type" value="Genomic_DNA"/>
</dbReference>
<keyword evidence="1" id="KW-1133">Transmembrane helix</keyword>
<accession>A0A699YW86</accession>
<keyword evidence="1" id="KW-0812">Transmembrane</keyword>
<dbReference type="GO" id="GO:0005794">
    <property type="term" value="C:Golgi apparatus"/>
    <property type="evidence" value="ECO:0007669"/>
    <property type="project" value="TreeGrafter"/>
</dbReference>
<dbReference type="PANTHER" id="PTHR31876">
    <property type="entry name" value="COV-LIKE PROTEIN 1"/>
    <property type="match status" value="1"/>
</dbReference>
<sequence>MGVAILFPVATSFYVTWWFLQFFDNFFSPLYYHLFRIHVFGLGFMTSMAFILAVGVFFSSWLGSALLGVGEWLIKRLPLVRHIYSASKQVSAALNPDNEAAKAFQECVLIRHPRQGEFAWAFITGRTVLQYVPTNHVYVGDVFLLEEADVIHTNLSVREGLEIVISVGMAVPPTLIALDANQSRQKQLM</sequence>
<gene>
    <name evidence="2" type="ORF">HaLaN_10524</name>
</gene>
<organism evidence="2 3">
    <name type="scientific">Haematococcus lacustris</name>
    <name type="common">Green alga</name>
    <name type="synonym">Haematococcus pluvialis</name>
    <dbReference type="NCBI Taxonomy" id="44745"/>
    <lineage>
        <taxon>Eukaryota</taxon>
        <taxon>Viridiplantae</taxon>
        <taxon>Chlorophyta</taxon>
        <taxon>core chlorophytes</taxon>
        <taxon>Chlorophyceae</taxon>
        <taxon>CS clade</taxon>
        <taxon>Chlamydomonadales</taxon>
        <taxon>Haematococcaceae</taxon>
        <taxon>Haematococcus</taxon>
    </lineage>
</organism>
<comment type="caution">
    <text evidence="2">The sequence shown here is derived from an EMBL/GenBank/DDBJ whole genome shotgun (WGS) entry which is preliminary data.</text>
</comment>
<evidence type="ECO:0000256" key="1">
    <source>
        <dbReference type="SAM" id="Phobius"/>
    </source>
</evidence>
<dbReference type="InterPro" id="IPR007462">
    <property type="entry name" value="COV1-like"/>
</dbReference>
<feature type="non-terminal residue" evidence="2">
    <location>
        <position position="1"/>
    </location>
</feature>
<keyword evidence="1" id="KW-0472">Membrane</keyword>
<reference evidence="2 3" key="1">
    <citation type="submission" date="2020-02" db="EMBL/GenBank/DDBJ databases">
        <title>Draft genome sequence of Haematococcus lacustris strain NIES-144.</title>
        <authorList>
            <person name="Morimoto D."/>
            <person name="Nakagawa S."/>
            <person name="Yoshida T."/>
            <person name="Sawayama S."/>
        </authorList>
    </citation>
    <scope>NUCLEOTIDE SEQUENCE [LARGE SCALE GENOMIC DNA]</scope>
    <source>
        <strain evidence="2 3">NIES-144</strain>
    </source>
</reference>
<evidence type="ECO:0000313" key="3">
    <source>
        <dbReference type="Proteomes" id="UP000485058"/>
    </source>
</evidence>